<evidence type="ECO:0000256" key="1">
    <source>
        <dbReference type="SAM" id="MobiDB-lite"/>
    </source>
</evidence>
<proteinExistence type="predicted"/>
<accession>A0A2P5BUC3</accession>
<reference evidence="3" key="1">
    <citation type="submission" date="2016-06" db="EMBL/GenBank/DDBJ databases">
        <title>Parallel loss of symbiosis genes in relatives of nitrogen-fixing non-legume Parasponia.</title>
        <authorList>
            <person name="Van Velzen R."/>
            <person name="Holmer R."/>
            <person name="Bu F."/>
            <person name="Rutten L."/>
            <person name="Van Zeijl A."/>
            <person name="Liu W."/>
            <person name="Santuari L."/>
            <person name="Cao Q."/>
            <person name="Sharma T."/>
            <person name="Shen D."/>
            <person name="Roswanjaya Y."/>
            <person name="Wardhani T."/>
            <person name="Kalhor M.S."/>
            <person name="Jansen J."/>
            <person name="Van den Hoogen J."/>
            <person name="Gungor B."/>
            <person name="Hartog M."/>
            <person name="Hontelez J."/>
            <person name="Verver J."/>
            <person name="Yang W.-C."/>
            <person name="Schijlen E."/>
            <person name="Repin R."/>
            <person name="Schilthuizen M."/>
            <person name="Schranz E."/>
            <person name="Heidstra R."/>
            <person name="Miyata K."/>
            <person name="Fedorova E."/>
            <person name="Kohlen W."/>
            <person name="Bisseling T."/>
            <person name="Smit S."/>
            <person name="Geurts R."/>
        </authorList>
    </citation>
    <scope>NUCLEOTIDE SEQUENCE [LARGE SCALE GENOMIC DNA]</scope>
    <source>
        <strain evidence="3">cv. RG33-2</strain>
    </source>
</reference>
<name>A0A2P5BUC3_TREOI</name>
<dbReference type="InParanoid" id="A0A2P5BUC3"/>
<organism evidence="2 3">
    <name type="scientific">Trema orientale</name>
    <name type="common">Charcoal tree</name>
    <name type="synonym">Celtis orientalis</name>
    <dbReference type="NCBI Taxonomy" id="63057"/>
    <lineage>
        <taxon>Eukaryota</taxon>
        <taxon>Viridiplantae</taxon>
        <taxon>Streptophyta</taxon>
        <taxon>Embryophyta</taxon>
        <taxon>Tracheophyta</taxon>
        <taxon>Spermatophyta</taxon>
        <taxon>Magnoliopsida</taxon>
        <taxon>eudicotyledons</taxon>
        <taxon>Gunneridae</taxon>
        <taxon>Pentapetalae</taxon>
        <taxon>rosids</taxon>
        <taxon>fabids</taxon>
        <taxon>Rosales</taxon>
        <taxon>Cannabaceae</taxon>
        <taxon>Trema</taxon>
    </lineage>
</organism>
<dbReference type="Proteomes" id="UP000237000">
    <property type="component" value="Unassembled WGS sequence"/>
</dbReference>
<feature type="region of interest" description="Disordered" evidence="1">
    <location>
        <begin position="1"/>
        <end position="70"/>
    </location>
</feature>
<dbReference type="EMBL" id="JXTC01000459">
    <property type="protein sequence ID" value="PON52395.1"/>
    <property type="molecule type" value="Genomic_DNA"/>
</dbReference>
<evidence type="ECO:0000313" key="2">
    <source>
        <dbReference type="EMBL" id="PON52395.1"/>
    </source>
</evidence>
<comment type="caution">
    <text evidence="2">The sequence shown here is derived from an EMBL/GenBank/DDBJ whole genome shotgun (WGS) entry which is preliminary data.</text>
</comment>
<keyword evidence="3" id="KW-1185">Reference proteome</keyword>
<evidence type="ECO:0000313" key="3">
    <source>
        <dbReference type="Proteomes" id="UP000237000"/>
    </source>
</evidence>
<dbReference type="AlphaFoldDB" id="A0A2P5BUC3"/>
<sequence>MWSKPRGGKIRPAQSGPVKESGSGRPSPGFQNLSPVRPVDPGGLVGRSRWAGPETGQNGPARTGPPALTLWPSRCAARTNAGHNDGPRTGPFCHL</sequence>
<gene>
    <name evidence="2" type="ORF">TorRG33x02_308360</name>
</gene>
<protein>
    <submittedName>
        <fullName evidence="2">Uncharacterized protein</fullName>
    </submittedName>
</protein>